<dbReference type="Proteomes" id="UP000727962">
    <property type="component" value="Unassembled WGS sequence"/>
</dbReference>
<comment type="caution">
    <text evidence="1">The sequence shown here is derived from an EMBL/GenBank/DDBJ whole genome shotgun (WGS) entry which is preliminary data.</text>
</comment>
<name>A0A931LWF2_FIMGI</name>
<dbReference type="EMBL" id="JACOSL010000063">
    <property type="protein sequence ID" value="MBI1757479.1"/>
    <property type="molecule type" value="Genomic_DNA"/>
</dbReference>
<reference evidence="1" key="1">
    <citation type="submission" date="2020-07" db="EMBL/GenBank/DDBJ databases">
        <title>Huge and variable diversity of episymbiotic CPR bacteria and DPANN archaea in groundwater ecosystems.</title>
        <authorList>
            <person name="He C.Y."/>
            <person name="Keren R."/>
            <person name="Whittaker M."/>
            <person name="Farag I.F."/>
            <person name="Doudna J."/>
            <person name="Cate J.H.D."/>
            <person name="Banfield J.F."/>
        </authorList>
    </citation>
    <scope>NUCLEOTIDE SEQUENCE</scope>
    <source>
        <strain evidence="1">NC_groundwater_17_Pr7_B-0.1um_64_12</strain>
    </source>
</reference>
<dbReference type="AlphaFoldDB" id="A0A931LWF2"/>
<gene>
    <name evidence="1" type="ORF">HYR64_10280</name>
</gene>
<evidence type="ECO:0000313" key="1">
    <source>
        <dbReference type="EMBL" id="MBI1757479.1"/>
    </source>
</evidence>
<sequence>MANVLRREKQEAIIRCLVDGSSIRATERMTETHRDTIMRLMVRVGDGCARLLDEEMRNLSCQRIECDELWGFIGKKQRHVREDDDRTRVGDIWTWVALDSDTKLVPAFRVGKRDLPLAREFLADLAGRLTNRVQLSTDAMWAYLDAVQWGFGGKVDWATVVKTYEAEPIGPGRYSPPKVIATTKMAMMGDPDEAHISTSFVERQNLTMRMSMRRLTRLTNGFSKKLENHKAATALHFAHYNFCRVHRTLKTTPAVAAGVMYQPWTVADLLDASV</sequence>
<organism evidence="1 2">
    <name type="scientific">Fimbriimonas ginsengisoli</name>
    <dbReference type="NCBI Taxonomy" id="1005039"/>
    <lineage>
        <taxon>Bacteria</taxon>
        <taxon>Bacillati</taxon>
        <taxon>Armatimonadota</taxon>
        <taxon>Fimbriimonadia</taxon>
        <taxon>Fimbriimonadales</taxon>
        <taxon>Fimbriimonadaceae</taxon>
        <taxon>Fimbriimonas</taxon>
    </lineage>
</organism>
<evidence type="ECO:0000313" key="2">
    <source>
        <dbReference type="Proteomes" id="UP000727962"/>
    </source>
</evidence>
<accession>A0A931LWF2</accession>
<proteinExistence type="predicted"/>
<protein>
    <submittedName>
        <fullName evidence="1">IS1 family transposase</fullName>
    </submittedName>
</protein>